<reference evidence="2" key="1">
    <citation type="submission" date="2021-07" db="EMBL/GenBank/DDBJ databases">
        <title>Elsinoe batatas strain:CRI-CJ2 Genome sequencing and assembly.</title>
        <authorList>
            <person name="Huang L."/>
        </authorList>
    </citation>
    <scope>NUCLEOTIDE SEQUENCE</scope>
    <source>
        <strain evidence="2">CRI-CJ2</strain>
    </source>
</reference>
<dbReference type="AlphaFoldDB" id="A0A8K0L7B6"/>
<sequence>MRHVSTALRSRSRQVSLDDVSTISNALVKHWSWRQAASNVQHGIGDSIRFAHRRISRGSGITDRDHGTDHSVEVPPRIRRTVTKDNHIPLSSHPQPPQVPPPISAPHATRHLTAPMKIVKAARSNTNNRPLNFQFQAPPLHPHANIGLPYLTRNVATDRYHPLNIFASRRLDEWSTQSFKWNVRVDTSVSKKAVVRNWVRRRLQAAMRGRLEARGWGVNGEILTVRDVEDEEHRDAEIRVQPSRGRLPAEGAATGRPLQKRQLEGALLIVADQSLITASFPDVKERVESMLDRVVQKQRLYASEQKGPWKQRSFVRQR</sequence>
<feature type="region of interest" description="Disordered" evidence="1">
    <location>
        <begin position="86"/>
        <end position="108"/>
    </location>
</feature>
<dbReference type="OrthoDB" id="3930096at2759"/>
<gene>
    <name evidence="2" type="ORF">KVT40_003328</name>
</gene>
<comment type="caution">
    <text evidence="2">The sequence shown here is derived from an EMBL/GenBank/DDBJ whole genome shotgun (WGS) entry which is preliminary data.</text>
</comment>
<evidence type="ECO:0000313" key="3">
    <source>
        <dbReference type="Proteomes" id="UP000809789"/>
    </source>
</evidence>
<proteinExistence type="predicted"/>
<accession>A0A8K0L7B6</accession>
<organism evidence="2 3">
    <name type="scientific">Elsinoe batatas</name>
    <dbReference type="NCBI Taxonomy" id="2601811"/>
    <lineage>
        <taxon>Eukaryota</taxon>
        <taxon>Fungi</taxon>
        <taxon>Dikarya</taxon>
        <taxon>Ascomycota</taxon>
        <taxon>Pezizomycotina</taxon>
        <taxon>Dothideomycetes</taxon>
        <taxon>Dothideomycetidae</taxon>
        <taxon>Myriangiales</taxon>
        <taxon>Elsinoaceae</taxon>
        <taxon>Elsinoe</taxon>
    </lineage>
</organism>
<dbReference type="EMBL" id="JAESVG020000003">
    <property type="protein sequence ID" value="KAG8629463.1"/>
    <property type="molecule type" value="Genomic_DNA"/>
</dbReference>
<evidence type="ECO:0000313" key="2">
    <source>
        <dbReference type="EMBL" id="KAG8629463.1"/>
    </source>
</evidence>
<dbReference type="Proteomes" id="UP000809789">
    <property type="component" value="Unassembled WGS sequence"/>
</dbReference>
<evidence type="ECO:0000256" key="1">
    <source>
        <dbReference type="SAM" id="MobiDB-lite"/>
    </source>
</evidence>
<keyword evidence="3" id="KW-1185">Reference proteome</keyword>
<feature type="compositionally biased region" description="Pro residues" evidence="1">
    <location>
        <begin position="94"/>
        <end position="104"/>
    </location>
</feature>
<protein>
    <submittedName>
        <fullName evidence="2">Uncharacterized protein</fullName>
    </submittedName>
</protein>
<name>A0A8K0L7B6_9PEZI</name>